<keyword evidence="20" id="KW-1185">Reference proteome</keyword>
<keyword evidence="8" id="KW-0325">Glycoprotein</keyword>
<accession>A0A7U2I872</accession>
<comment type="similarity">
    <text evidence="4 14">Belongs to the glycosyl hydrolase 31 family.</text>
</comment>
<dbReference type="PANTHER" id="PTHR22762:SF67">
    <property type="entry name" value="ALPHA_BETA-GLUCOSIDASE AGDC-RELATED"/>
    <property type="match status" value="1"/>
</dbReference>
<evidence type="ECO:0000256" key="11">
    <source>
        <dbReference type="ARBA" id="ARBA00023316"/>
    </source>
</evidence>
<keyword evidence="5" id="KW-0964">Secreted</keyword>
<feature type="domain" description="Glycoside hydrolase family 31 N-terminal" evidence="17">
    <location>
        <begin position="172"/>
        <end position="314"/>
    </location>
</feature>
<comment type="subcellular location">
    <subcellularLocation>
        <location evidence="3">Secreted</location>
    </subcellularLocation>
</comment>
<dbReference type="SUPFAM" id="SSF51445">
    <property type="entry name" value="(Trans)glycosidases"/>
    <property type="match status" value="1"/>
</dbReference>
<feature type="domain" description="Glycosyl hydrolase family 31 C-terminal" evidence="18">
    <location>
        <begin position="790"/>
        <end position="878"/>
    </location>
</feature>
<dbReference type="Pfam" id="PF21365">
    <property type="entry name" value="Glyco_hydro_31_3rd"/>
    <property type="match status" value="1"/>
</dbReference>
<evidence type="ECO:0000256" key="8">
    <source>
        <dbReference type="ARBA" id="ARBA00023180"/>
    </source>
</evidence>
<keyword evidence="10 14" id="KW-0326">Glycosidase</keyword>
<dbReference type="EMBL" id="CP069039">
    <property type="protein sequence ID" value="QRD04432.1"/>
    <property type="molecule type" value="Genomic_DNA"/>
</dbReference>
<dbReference type="GO" id="GO:0030246">
    <property type="term" value="F:carbohydrate binding"/>
    <property type="evidence" value="ECO:0007669"/>
    <property type="project" value="InterPro"/>
</dbReference>
<evidence type="ECO:0000256" key="14">
    <source>
        <dbReference type="RuleBase" id="RU361185"/>
    </source>
</evidence>
<dbReference type="VEuPathDB" id="FungiDB:JI435_104030"/>
<dbReference type="Pfam" id="PF01055">
    <property type="entry name" value="Glyco_hydro_31_2nd"/>
    <property type="match status" value="1"/>
</dbReference>
<evidence type="ECO:0000256" key="12">
    <source>
        <dbReference type="ARBA" id="ARBA00023326"/>
    </source>
</evidence>
<dbReference type="InterPro" id="IPR017853">
    <property type="entry name" value="GH"/>
</dbReference>
<evidence type="ECO:0000259" key="18">
    <source>
        <dbReference type="Pfam" id="PF21365"/>
    </source>
</evidence>
<dbReference type="GO" id="GO:0071555">
    <property type="term" value="P:cell wall organization"/>
    <property type="evidence" value="ECO:0007669"/>
    <property type="project" value="UniProtKB-KW"/>
</dbReference>
<dbReference type="InterPro" id="IPR000322">
    <property type="entry name" value="Glyco_hydro_31_TIM"/>
</dbReference>
<evidence type="ECO:0000256" key="9">
    <source>
        <dbReference type="ARBA" id="ARBA00023277"/>
    </source>
</evidence>
<evidence type="ECO:0000256" key="15">
    <source>
        <dbReference type="SAM" id="MobiDB-lite"/>
    </source>
</evidence>
<dbReference type="Gene3D" id="2.60.40.1180">
    <property type="entry name" value="Golgi alpha-mannosidase II"/>
    <property type="match status" value="2"/>
</dbReference>
<keyword evidence="9" id="KW-0119">Carbohydrate metabolism</keyword>
<dbReference type="CDD" id="cd06602">
    <property type="entry name" value="GH31_MGAM_SI_GAA"/>
    <property type="match status" value="1"/>
</dbReference>
<dbReference type="Gene3D" id="2.60.40.1760">
    <property type="entry name" value="glycosyl hydrolase (family 31)"/>
    <property type="match status" value="1"/>
</dbReference>
<evidence type="ECO:0000256" key="5">
    <source>
        <dbReference type="ARBA" id="ARBA00022525"/>
    </source>
</evidence>
<evidence type="ECO:0008006" key="21">
    <source>
        <dbReference type="Google" id="ProtNLM"/>
    </source>
</evidence>
<keyword evidence="6" id="KW-0732">Signal</keyword>
<dbReference type="SUPFAM" id="SSF51011">
    <property type="entry name" value="Glycosyl hydrolase domain"/>
    <property type="match status" value="1"/>
</dbReference>
<evidence type="ECO:0000256" key="4">
    <source>
        <dbReference type="ARBA" id="ARBA00007806"/>
    </source>
</evidence>
<evidence type="ECO:0000259" key="17">
    <source>
        <dbReference type="Pfam" id="PF13802"/>
    </source>
</evidence>
<evidence type="ECO:0000256" key="1">
    <source>
        <dbReference type="ARBA" id="ARBA00000448"/>
    </source>
</evidence>
<feature type="region of interest" description="Disordered" evidence="15">
    <location>
        <begin position="558"/>
        <end position="606"/>
    </location>
</feature>
<keyword evidence="12" id="KW-0624">Polysaccharide degradation</keyword>
<reference evidence="20" key="1">
    <citation type="journal article" date="2021" name="BMC Genomics">
        <title>Chromosome-level genome assembly and manually-curated proteome of model necrotroph Parastagonospora nodorum Sn15 reveals a genome-wide trove of candidate effector homologs, and redundancy of virulence-related functions within an accessory chromosome.</title>
        <authorList>
            <person name="Bertazzoni S."/>
            <person name="Jones D.A.B."/>
            <person name="Phan H.T."/>
            <person name="Tan K.-C."/>
            <person name="Hane J.K."/>
        </authorList>
    </citation>
    <scope>NUCLEOTIDE SEQUENCE [LARGE SCALE GENOMIC DNA]</scope>
    <source>
        <strain evidence="20">SN15 / ATCC MYA-4574 / FGSC 10173)</strain>
    </source>
</reference>
<dbReference type="InterPro" id="IPR025887">
    <property type="entry name" value="Glyco_hydro_31_N_dom"/>
</dbReference>
<evidence type="ECO:0000256" key="2">
    <source>
        <dbReference type="ARBA" id="ARBA00001657"/>
    </source>
</evidence>
<dbReference type="PANTHER" id="PTHR22762">
    <property type="entry name" value="ALPHA-GLUCOSIDASE"/>
    <property type="match status" value="1"/>
</dbReference>
<organism evidence="19 20">
    <name type="scientific">Phaeosphaeria nodorum (strain SN15 / ATCC MYA-4574 / FGSC 10173)</name>
    <name type="common">Glume blotch fungus</name>
    <name type="synonym">Parastagonospora nodorum</name>
    <dbReference type="NCBI Taxonomy" id="321614"/>
    <lineage>
        <taxon>Eukaryota</taxon>
        <taxon>Fungi</taxon>
        <taxon>Dikarya</taxon>
        <taxon>Ascomycota</taxon>
        <taxon>Pezizomycotina</taxon>
        <taxon>Dothideomycetes</taxon>
        <taxon>Pleosporomycetidae</taxon>
        <taxon>Pleosporales</taxon>
        <taxon>Pleosporineae</taxon>
        <taxon>Phaeosphaeriaceae</taxon>
        <taxon>Parastagonospora</taxon>
    </lineage>
</organism>
<evidence type="ECO:0000256" key="6">
    <source>
        <dbReference type="ARBA" id="ARBA00022729"/>
    </source>
</evidence>
<sequence>MHSRSTFTQLHHWYNRHGTTCISGHSFQASSSSLHLQPLIRQVQCTTQAPANSPAAARHSAMDALVTTFDYIGQSWLSGHNASLPVLPVMPATITFLHTCILLWTSFLQWGNAVPLKRADSCPGYKASNVQRSDNSWTADLTLAGTACNLYSEDLQDLKFRAEWQTDSRLHVIIYDKDEQVYQVPESVVPRPSGSASSSASLLDVSIEEEPFSFTVTRKSNGEEIFSTKGSDLVFESQYWRLRTSLPDNPNLYGLGEHTDSLRLPTSNYVRTMWARDAGGVPVGTNLYGTHPVYYEHRAGSGLSHGVLLLNSNGMDIKINNDNGQYLEYNVIGGVIDLYFMAGPAPFDVAREYSEITQKAAMMPYWGLGFHQCRFGYESADQVAEVVANYSKANIPLETMWTDIDYMDGYKVFTLGQSFPLDKMRALISDLHSKDQHYIVMVDPAVAAQNYDAYNNGVNADIFLKKNRTIYKGSVWPGTAVFPDWFHSNTQEYWNSEFSSFFNAETGLDIDALWIDMNEPSNFCEYPCTNPGAAATSDTEGIVARDISRASSHGIVKEKNGRRTASYPVGRGSMKDAAVDLTNDRENSKREASASGNKKGLPNRNLLDPSYKINNAFRVLSNKTADTDIIHQNGLAEYDTHNLYGTMMSTTSRNSMLNRRPDKRPMVITRSTFVGAGAHVGHWLGDNLSAWDQYLISIRHLLQFVSIFQVPMAGADVCGFLQNTNEHLCARWTVLGAFYPFYRNHNVNNAIPQEAYRWTSVAEAARKAIDIRYRLLDYIYTAMHKQTVDGTPMLAPLWMQYPTDSKTFAIDTQFFYGPSMLINPVTDEKSTSVSFYVPQGVWYDIRDQKPITGTGSTITYNNLSTSDIAILVKGGSIIPARVNSAMTTKALRDNDFELLVAPDADDKASGTLYLDDGESLVQDGTSEIAFTYGGGKIKMAGSFGFSTKVGVKSFTVYGDAPQKYELNEGLDAPWEHDVASLKKL</sequence>
<dbReference type="Pfam" id="PF13802">
    <property type="entry name" value="Gal_mutarotas_2"/>
    <property type="match status" value="1"/>
</dbReference>
<evidence type="ECO:0000256" key="13">
    <source>
        <dbReference type="ARBA" id="ARBA00025512"/>
    </source>
</evidence>
<dbReference type="AlphaFoldDB" id="A0A7U2I872"/>
<evidence type="ECO:0000256" key="3">
    <source>
        <dbReference type="ARBA" id="ARBA00004613"/>
    </source>
</evidence>
<proteinExistence type="inferred from homology"/>
<evidence type="ECO:0000313" key="19">
    <source>
        <dbReference type="EMBL" id="QRD04432.1"/>
    </source>
</evidence>
<evidence type="ECO:0000313" key="20">
    <source>
        <dbReference type="Proteomes" id="UP000663193"/>
    </source>
</evidence>
<dbReference type="GO" id="GO:0004558">
    <property type="term" value="F:alpha-1,4-glucosidase activity"/>
    <property type="evidence" value="ECO:0007669"/>
    <property type="project" value="UniProtKB-EC"/>
</dbReference>
<feature type="compositionally biased region" description="Basic and acidic residues" evidence="15">
    <location>
        <begin position="573"/>
        <end position="592"/>
    </location>
</feature>
<dbReference type="GO" id="GO:0000272">
    <property type="term" value="P:polysaccharide catabolic process"/>
    <property type="evidence" value="ECO:0007669"/>
    <property type="project" value="UniProtKB-KW"/>
</dbReference>
<comment type="catalytic activity">
    <reaction evidence="1">
        <text>Hydrolysis of terminal, non-reducing beta-D-glucosyl residues with release of beta-D-glucose.</text>
        <dbReference type="EC" id="3.2.1.21"/>
    </reaction>
</comment>
<protein>
    <recommendedName>
        <fullName evidence="21">Alpha-glucosidase</fullName>
    </recommendedName>
</protein>
<dbReference type="PROSITE" id="PS00707">
    <property type="entry name" value="GLYCOSYL_HYDROL_F31_2"/>
    <property type="match status" value="1"/>
</dbReference>
<name>A0A7U2I872_PHANO</name>
<evidence type="ECO:0000256" key="10">
    <source>
        <dbReference type="ARBA" id="ARBA00023295"/>
    </source>
</evidence>
<dbReference type="InterPro" id="IPR013780">
    <property type="entry name" value="Glyco_hydro_b"/>
</dbReference>
<comment type="function">
    <text evidence="13">Glucosidase involved in the degradation of cellulosic biomass. Has both alpha- and beta-glucosidase activity.</text>
</comment>
<dbReference type="InterPro" id="IPR011013">
    <property type="entry name" value="Gal_mutarotase_sf_dom"/>
</dbReference>
<dbReference type="Gene3D" id="3.20.20.80">
    <property type="entry name" value="Glycosidases"/>
    <property type="match status" value="2"/>
</dbReference>
<dbReference type="Proteomes" id="UP000663193">
    <property type="component" value="Chromosome 17"/>
</dbReference>
<keyword evidence="11" id="KW-0961">Cell wall biogenesis/degradation</keyword>
<dbReference type="CDD" id="cd14752">
    <property type="entry name" value="GH31_N"/>
    <property type="match status" value="1"/>
</dbReference>
<dbReference type="GO" id="GO:0008422">
    <property type="term" value="F:beta-glucosidase activity"/>
    <property type="evidence" value="ECO:0007669"/>
    <property type="project" value="UniProtKB-EC"/>
</dbReference>
<dbReference type="InterPro" id="IPR030459">
    <property type="entry name" value="Glyco_hydro_31_CS"/>
</dbReference>
<gene>
    <name evidence="19" type="ORF">JI435_104030</name>
</gene>
<keyword evidence="7 14" id="KW-0378">Hydrolase</keyword>
<dbReference type="GO" id="GO:0005576">
    <property type="term" value="C:extracellular region"/>
    <property type="evidence" value="ECO:0007669"/>
    <property type="project" value="UniProtKB-SubCell"/>
</dbReference>
<evidence type="ECO:0000259" key="16">
    <source>
        <dbReference type="Pfam" id="PF01055"/>
    </source>
</evidence>
<dbReference type="InterPro" id="IPR048395">
    <property type="entry name" value="Glyco_hydro_31_C"/>
</dbReference>
<comment type="catalytic activity">
    <reaction evidence="2">
        <text>Hydrolysis of terminal, non-reducing (1-&gt;4)-linked alpha-D-glucose residues with release of alpha-D-glucose.</text>
        <dbReference type="EC" id="3.2.1.20"/>
    </reaction>
</comment>
<feature type="domain" description="Glycoside hydrolase family 31 TIM barrel" evidence="16">
    <location>
        <begin position="361"/>
        <end position="782"/>
    </location>
</feature>
<dbReference type="SUPFAM" id="SSF74650">
    <property type="entry name" value="Galactose mutarotase-like"/>
    <property type="match status" value="1"/>
</dbReference>
<dbReference type="OrthoDB" id="5839090at2759"/>
<evidence type="ECO:0000256" key="7">
    <source>
        <dbReference type="ARBA" id="ARBA00022801"/>
    </source>
</evidence>